<protein>
    <submittedName>
        <fullName evidence="7">Heme anaerobic degradation radical SAM methyltransferase ChuW/HutW</fullName>
    </submittedName>
</protein>
<dbReference type="InterPro" id="IPR013785">
    <property type="entry name" value="Aldolase_TIM"/>
</dbReference>
<dbReference type="SFLD" id="SFLDS00029">
    <property type="entry name" value="Radical_SAM"/>
    <property type="match status" value="1"/>
</dbReference>
<name>A0ABU5MVE4_9BACT</name>
<dbReference type="GO" id="GO:0008168">
    <property type="term" value="F:methyltransferase activity"/>
    <property type="evidence" value="ECO:0007669"/>
    <property type="project" value="UniProtKB-KW"/>
</dbReference>
<dbReference type="PROSITE" id="PS51918">
    <property type="entry name" value="RADICAL_SAM"/>
    <property type="match status" value="1"/>
</dbReference>
<organism evidence="7 8">
    <name type="scientific">Pontiella agarivorans</name>
    <dbReference type="NCBI Taxonomy" id="3038953"/>
    <lineage>
        <taxon>Bacteria</taxon>
        <taxon>Pseudomonadati</taxon>
        <taxon>Kiritimatiellota</taxon>
        <taxon>Kiritimatiellia</taxon>
        <taxon>Kiritimatiellales</taxon>
        <taxon>Pontiellaceae</taxon>
        <taxon>Pontiella</taxon>
    </lineage>
</organism>
<dbReference type="Proteomes" id="UP001290861">
    <property type="component" value="Unassembled WGS sequence"/>
</dbReference>
<accession>A0ABU5MVE4</accession>
<comment type="cofactor">
    <cofactor evidence="1">
        <name>[4Fe-4S] cluster</name>
        <dbReference type="ChEBI" id="CHEBI:49883"/>
    </cofactor>
</comment>
<evidence type="ECO:0000256" key="1">
    <source>
        <dbReference type="ARBA" id="ARBA00001966"/>
    </source>
</evidence>
<keyword evidence="7" id="KW-0808">Transferase</keyword>
<dbReference type="Pfam" id="PF08369">
    <property type="entry name" value="PCP_red"/>
    <property type="match status" value="1"/>
</dbReference>
<evidence type="ECO:0000256" key="5">
    <source>
        <dbReference type="ARBA" id="ARBA00023014"/>
    </source>
</evidence>
<evidence type="ECO:0000313" key="8">
    <source>
        <dbReference type="Proteomes" id="UP001290861"/>
    </source>
</evidence>
<dbReference type="PANTHER" id="PTHR13932">
    <property type="entry name" value="COPROPORPHYRINIGEN III OXIDASE"/>
    <property type="match status" value="1"/>
</dbReference>
<dbReference type="InterPro" id="IPR034505">
    <property type="entry name" value="Coproporphyrinogen-III_oxidase"/>
</dbReference>
<proteinExistence type="predicted"/>
<dbReference type="InterPro" id="IPR007197">
    <property type="entry name" value="rSAM"/>
</dbReference>
<dbReference type="CDD" id="cd01335">
    <property type="entry name" value="Radical_SAM"/>
    <property type="match status" value="1"/>
</dbReference>
<keyword evidence="4" id="KW-0408">Iron</keyword>
<keyword evidence="5" id="KW-0411">Iron-sulfur</keyword>
<dbReference type="RefSeq" id="WP_322607957.1">
    <property type="nucleotide sequence ID" value="NZ_JARVCO010000007.1"/>
</dbReference>
<dbReference type="SMART" id="SM00729">
    <property type="entry name" value="Elp3"/>
    <property type="match status" value="1"/>
</dbReference>
<keyword evidence="3" id="KW-0479">Metal-binding</keyword>
<sequence>MIWTEEAEELLGAAPAFVRGQIREKTEAQARGAQRTEIDAAFVKSLQSGGRHPGDNFPPPRVTEDPIHGAFDRKYGVHAGMSGGSAVTENPADLFFQCLENTADTNAPAMAYLHVPFCCTRCLFCGFYAETTEPTAIASYTDAVVRDIELTGSVLRHTGRKLSAVYFGGGTPTDLQADELDKLIRTIRRELPLTDDCEITVEGRLYDFTDEKVSAALDAGANRFSFGVQSFDTKIRRMMGRILGREELIERLNRMVELGDPYNAAVVIDLIYALPGQREAEWVDSIDCGVNETGIHGLDLYQINLLPATPLMKKLHALPPMADLKQQADLFLAGRARMMEHGFDRLSIAHWGRDPRERNRYNLWNKRDVDCVPLGAGAGGRWSGCRFFQQSDVHRFSGSVAEKLKPVISASRNPACASVIAEATGQIEQRIIDIPVLEACAGRSLGKLLFPMLGEWKRAGLLEGEDPFRLTAAGEFWSVNLQKLMGLKLMKLAG</sequence>
<dbReference type="InterPro" id="IPR013580">
    <property type="entry name" value="LI-POR_suB-like_C"/>
</dbReference>
<comment type="caution">
    <text evidence="7">The sequence shown here is derived from an EMBL/GenBank/DDBJ whole genome shotgun (WGS) entry which is preliminary data.</text>
</comment>
<dbReference type="Gene3D" id="3.20.20.70">
    <property type="entry name" value="Aldolase class I"/>
    <property type="match status" value="1"/>
</dbReference>
<keyword evidence="8" id="KW-1185">Reference proteome</keyword>
<dbReference type="EMBL" id="JARVCO010000007">
    <property type="protein sequence ID" value="MDZ8118158.1"/>
    <property type="molecule type" value="Genomic_DNA"/>
</dbReference>
<evidence type="ECO:0000259" key="6">
    <source>
        <dbReference type="PROSITE" id="PS51918"/>
    </source>
</evidence>
<evidence type="ECO:0000256" key="2">
    <source>
        <dbReference type="ARBA" id="ARBA00022691"/>
    </source>
</evidence>
<dbReference type="InterPro" id="IPR006638">
    <property type="entry name" value="Elp3/MiaA/NifB-like_rSAM"/>
</dbReference>
<dbReference type="InterPro" id="IPR058240">
    <property type="entry name" value="rSAM_sf"/>
</dbReference>
<dbReference type="SUPFAM" id="SSF102114">
    <property type="entry name" value="Radical SAM enzymes"/>
    <property type="match status" value="1"/>
</dbReference>
<dbReference type="PANTHER" id="PTHR13932:SF9">
    <property type="entry name" value="COPROPORPHYRINOGEN III OXIDASE"/>
    <property type="match status" value="1"/>
</dbReference>
<evidence type="ECO:0000313" key="7">
    <source>
        <dbReference type="EMBL" id="MDZ8118158.1"/>
    </source>
</evidence>
<keyword evidence="7" id="KW-0489">Methyltransferase</keyword>
<evidence type="ECO:0000256" key="3">
    <source>
        <dbReference type="ARBA" id="ARBA00022723"/>
    </source>
</evidence>
<dbReference type="Pfam" id="PF04055">
    <property type="entry name" value="Radical_SAM"/>
    <property type="match status" value="1"/>
</dbReference>
<dbReference type="SFLD" id="SFLDF00311">
    <property type="entry name" value="heme_degradation_proteins_(Hut"/>
    <property type="match status" value="1"/>
</dbReference>
<dbReference type="Gene3D" id="1.10.8.550">
    <property type="entry name" value="Proto-chlorophyllide reductase 57 kD subunit B"/>
    <property type="match status" value="1"/>
</dbReference>
<dbReference type="InterPro" id="IPR042298">
    <property type="entry name" value="P-CP_red_C"/>
</dbReference>
<dbReference type="InterPro" id="IPR026332">
    <property type="entry name" value="HutW"/>
</dbReference>
<dbReference type="SFLD" id="SFLDG01065">
    <property type="entry name" value="anaerobic_coproporphyrinogen-I"/>
    <property type="match status" value="1"/>
</dbReference>
<keyword evidence="2" id="KW-0949">S-adenosyl-L-methionine</keyword>
<reference evidence="7 8" key="1">
    <citation type="journal article" date="2024" name="Appl. Environ. Microbiol.">
        <title>Pontiella agarivorans sp. nov., a novel marine anaerobic bacterium capable of degrading macroalgal polysaccharides and fixing nitrogen.</title>
        <authorList>
            <person name="Liu N."/>
            <person name="Kivenson V."/>
            <person name="Peng X."/>
            <person name="Cui Z."/>
            <person name="Lankiewicz T.S."/>
            <person name="Gosselin K.M."/>
            <person name="English C.J."/>
            <person name="Blair E.M."/>
            <person name="O'Malley M.A."/>
            <person name="Valentine D.L."/>
        </authorList>
    </citation>
    <scope>NUCLEOTIDE SEQUENCE [LARGE SCALE GENOMIC DNA]</scope>
    <source>
        <strain evidence="7 8">NLcol2</strain>
    </source>
</reference>
<dbReference type="NCBIfam" id="TIGR04107">
    <property type="entry name" value="rSAM_HutW"/>
    <property type="match status" value="1"/>
</dbReference>
<evidence type="ECO:0000256" key="4">
    <source>
        <dbReference type="ARBA" id="ARBA00023004"/>
    </source>
</evidence>
<feature type="domain" description="Radical SAM core" evidence="6">
    <location>
        <begin position="103"/>
        <end position="344"/>
    </location>
</feature>
<dbReference type="GO" id="GO:0032259">
    <property type="term" value="P:methylation"/>
    <property type="evidence" value="ECO:0007669"/>
    <property type="project" value="UniProtKB-KW"/>
</dbReference>
<gene>
    <name evidence="7" type="primary">hutW</name>
    <name evidence="7" type="ORF">P9H32_05900</name>
</gene>